<name>A0A699H9X6_TANCI</name>
<organism evidence="1">
    <name type="scientific">Tanacetum cinerariifolium</name>
    <name type="common">Dalmatian daisy</name>
    <name type="synonym">Chrysanthemum cinerariifolium</name>
    <dbReference type="NCBI Taxonomy" id="118510"/>
    <lineage>
        <taxon>Eukaryota</taxon>
        <taxon>Viridiplantae</taxon>
        <taxon>Streptophyta</taxon>
        <taxon>Embryophyta</taxon>
        <taxon>Tracheophyta</taxon>
        <taxon>Spermatophyta</taxon>
        <taxon>Magnoliopsida</taxon>
        <taxon>eudicotyledons</taxon>
        <taxon>Gunneridae</taxon>
        <taxon>Pentapetalae</taxon>
        <taxon>asterids</taxon>
        <taxon>campanulids</taxon>
        <taxon>Asterales</taxon>
        <taxon>Asteraceae</taxon>
        <taxon>Asteroideae</taxon>
        <taxon>Anthemideae</taxon>
        <taxon>Anthemidinae</taxon>
        <taxon>Tanacetum</taxon>
    </lineage>
</organism>
<dbReference type="EMBL" id="BKCJ010124022">
    <property type="protein sequence ID" value="GEX69365.1"/>
    <property type="molecule type" value="Genomic_DNA"/>
</dbReference>
<proteinExistence type="predicted"/>
<accession>A0A699H9X6</accession>
<evidence type="ECO:0000313" key="1">
    <source>
        <dbReference type="EMBL" id="GEX69365.1"/>
    </source>
</evidence>
<gene>
    <name evidence="1" type="ORF">Tci_341340</name>
</gene>
<protein>
    <submittedName>
        <fullName evidence="1">Uncharacterized protein</fullName>
    </submittedName>
</protein>
<comment type="caution">
    <text evidence="1">The sequence shown here is derived from an EMBL/GenBank/DDBJ whole genome shotgun (WGS) entry which is preliminary data.</text>
</comment>
<reference evidence="1" key="1">
    <citation type="journal article" date="2019" name="Sci. Rep.">
        <title>Draft genome of Tanacetum cinerariifolium, the natural source of mosquito coil.</title>
        <authorList>
            <person name="Yamashiro T."/>
            <person name="Shiraishi A."/>
            <person name="Satake H."/>
            <person name="Nakayama K."/>
        </authorList>
    </citation>
    <scope>NUCLEOTIDE SEQUENCE</scope>
</reference>
<dbReference type="AlphaFoldDB" id="A0A699H9X6"/>
<sequence length="121" mass="13960">MEAHYLYMAKIQEVIQAADEDTRPIYDTEPLEKVHENDVYNVFSNKREHLEQPESNNDTYVVEKADRIITPNSSDIRFPAQSIISSNVIALDSPYLLVLITEMSQSRQRGKSESDSYYLSD</sequence>